<keyword evidence="9" id="KW-1185">Reference proteome</keyword>
<evidence type="ECO:0000256" key="3">
    <source>
        <dbReference type="ARBA" id="ARBA00022884"/>
    </source>
</evidence>
<dbReference type="PANTHER" id="PTHR15239:SF6">
    <property type="entry name" value="RIBOSOME QUALITY CONTROL COMPLEX SUBUNIT NEMF"/>
    <property type="match status" value="1"/>
</dbReference>
<evidence type="ECO:0000313" key="9">
    <source>
        <dbReference type="Proteomes" id="UP000277864"/>
    </source>
</evidence>
<comment type="similarity">
    <text evidence="5">Belongs to the NEMF family.</text>
</comment>
<keyword evidence="1 5" id="KW-0820">tRNA-binding</keyword>
<accession>A0A429Z7J0</accession>
<keyword evidence="4 5" id="KW-0648">Protein biosynthesis</keyword>
<dbReference type="Pfam" id="PF05833">
    <property type="entry name" value="NFACT_N"/>
    <property type="match status" value="1"/>
</dbReference>
<organism evidence="8 9">
    <name type="scientific">Vagococcus humatus</name>
    <dbReference type="NCBI Taxonomy" id="1889241"/>
    <lineage>
        <taxon>Bacteria</taxon>
        <taxon>Bacillati</taxon>
        <taxon>Bacillota</taxon>
        <taxon>Bacilli</taxon>
        <taxon>Lactobacillales</taxon>
        <taxon>Enterococcaceae</taxon>
        <taxon>Vagococcus</taxon>
    </lineage>
</organism>
<evidence type="ECO:0000313" key="8">
    <source>
        <dbReference type="EMBL" id="RST89661.1"/>
    </source>
</evidence>
<dbReference type="GO" id="GO:0072344">
    <property type="term" value="P:rescue of stalled ribosome"/>
    <property type="evidence" value="ECO:0007669"/>
    <property type="project" value="UniProtKB-UniRule"/>
</dbReference>
<dbReference type="InterPro" id="IPR043682">
    <property type="entry name" value="RqcH_bacterial"/>
</dbReference>
<comment type="subunit">
    <text evidence="5">Associates with stalled 50S ribosomal subunits. Binds to RqcP.</text>
</comment>
<evidence type="ECO:0000256" key="4">
    <source>
        <dbReference type="ARBA" id="ARBA00022917"/>
    </source>
</evidence>
<comment type="caution">
    <text evidence="8">The sequence shown here is derived from an EMBL/GenBank/DDBJ whole genome shotgun (WGS) entry which is preliminary data.</text>
</comment>
<dbReference type="InterPro" id="IPR051608">
    <property type="entry name" value="RQC_Subunit_NEMF"/>
</dbReference>
<dbReference type="PANTHER" id="PTHR15239">
    <property type="entry name" value="NUCLEAR EXPORT MEDIATOR FACTOR NEMF"/>
    <property type="match status" value="1"/>
</dbReference>
<gene>
    <name evidence="5" type="primary">rqcH</name>
    <name evidence="8" type="ORF">C7P63_00865</name>
</gene>
<comment type="function">
    <text evidence="5">Key component of the ribosome quality control system (RQC), a ribosome-associated complex that mediates the extraction of incompletely synthesized nascent chains from stalled ribosomes and their subsequent degradation. RqcH recruits Ala-charged tRNA, and with RqcP directs the elongation of stalled nascent chains on 50S ribosomal subunits, leading to non-templated C-terminal alanine extensions (Ala tail). The Ala tail promotes nascent chain degradation. May add between 1 and at least 8 Ala residues. Binds to stalled 50S ribosomal subunits.</text>
</comment>
<proteinExistence type="inferred from homology"/>
<dbReference type="RefSeq" id="WP_125942272.1">
    <property type="nucleotide sequence ID" value="NZ_PXZH01000001.1"/>
</dbReference>
<evidence type="ECO:0000256" key="5">
    <source>
        <dbReference type="HAMAP-Rule" id="MF_00844"/>
    </source>
</evidence>
<dbReference type="GO" id="GO:1990112">
    <property type="term" value="C:RQC complex"/>
    <property type="evidence" value="ECO:0007669"/>
    <property type="project" value="TreeGrafter"/>
</dbReference>
<evidence type="ECO:0000256" key="1">
    <source>
        <dbReference type="ARBA" id="ARBA00022555"/>
    </source>
</evidence>
<keyword evidence="3 5" id="KW-0694">RNA-binding</keyword>
<keyword evidence="5" id="KW-0175">Coiled coil</keyword>
<sequence length="570" mass="66136">MSFDGVFTHLMVQELNQVLEGGRISKIHQPYDNELILIIRNQGKNHKLLLSVHPTYARVQLTEMVYQNPAVPPNFCMTLRKHMEGALIQSLEQIENDRIIHLHFTKRNELGDLENLVLIIELMGRHSSIILVNQQEEKILDCIKHIGPSQNSYRLLLPGATYQRPPVQENQWNPWQVPKEKLFEILSTSEWQPQTIQQHFQGIGKLTAKELIERLNQSPQDKLTTWLNFFNQLTTQLQPTLTSVNQKEFFTPIPYVSLGNEYQNFSSLSQLLDNFYEGKAEKERVKQQGSQLIRQIQTNYKKTVNKLKKLEKELNETENAEIYRQKGELLTTYLHLVEKGTKEITLENYYEENQPIHIQLREDLSPSQNAQKYFHKYAKLKNGVKKIQKQLEETKQEKYYLESVLSQLEIASPMDLEVIREELIEEKIIRNRNKQAKHKKKKPSQPEKYLSSDGTSILVGKNNLQNDKLTLKTARKTDIWLHAKDIPGSHVIIEHASPSNETLEEAAILAAYFSKYQLSNKVPVDYVSVKHVKKPNGAKPGFVIYDNQQTLFVTPTKKIVENLRNNAKSS</sequence>
<dbReference type="FunFam" id="2.30.310.10:FF:000004">
    <property type="entry name" value="Fibronectin-binding protein A"/>
    <property type="match status" value="1"/>
</dbReference>
<dbReference type="EMBL" id="PXZH01000001">
    <property type="protein sequence ID" value="RST89661.1"/>
    <property type="molecule type" value="Genomic_DNA"/>
</dbReference>
<protein>
    <recommendedName>
        <fullName evidence="5">Rqc2 homolog RqcH</fullName>
        <shortName evidence="5">RqcH</shortName>
    </recommendedName>
</protein>
<feature type="domain" description="NFACT RNA-binding" evidence="7">
    <location>
        <begin position="449"/>
        <end position="537"/>
    </location>
</feature>
<dbReference type="Pfam" id="PF05670">
    <property type="entry name" value="NFACT-R_1"/>
    <property type="match status" value="1"/>
</dbReference>
<feature type="coiled-coil region" evidence="5">
    <location>
        <begin position="293"/>
        <end position="320"/>
    </location>
</feature>
<dbReference type="Gene3D" id="3.40.970.40">
    <property type="entry name" value="fibrinogen binding protein from staphylococcus aureus domain like"/>
    <property type="match status" value="1"/>
</dbReference>
<keyword evidence="2 5" id="KW-0699">rRNA-binding</keyword>
<feature type="compositionally biased region" description="Basic residues" evidence="6">
    <location>
        <begin position="433"/>
        <end position="443"/>
    </location>
</feature>
<dbReference type="AlphaFoldDB" id="A0A429Z7J0"/>
<dbReference type="InterPro" id="IPR008532">
    <property type="entry name" value="NFACT_RNA-bd"/>
</dbReference>
<dbReference type="OrthoDB" id="9766163at2"/>
<feature type="region of interest" description="Disordered" evidence="6">
    <location>
        <begin position="433"/>
        <end position="453"/>
    </location>
</feature>
<dbReference type="GO" id="GO:0000049">
    <property type="term" value="F:tRNA binding"/>
    <property type="evidence" value="ECO:0007669"/>
    <property type="project" value="UniProtKB-UniRule"/>
</dbReference>
<dbReference type="GO" id="GO:0019843">
    <property type="term" value="F:rRNA binding"/>
    <property type="evidence" value="ECO:0007669"/>
    <property type="project" value="UniProtKB-UniRule"/>
</dbReference>
<dbReference type="Proteomes" id="UP000277864">
    <property type="component" value="Unassembled WGS sequence"/>
</dbReference>
<name>A0A429Z7J0_9ENTE</name>
<evidence type="ECO:0000256" key="2">
    <source>
        <dbReference type="ARBA" id="ARBA00022730"/>
    </source>
</evidence>
<dbReference type="GO" id="GO:0043023">
    <property type="term" value="F:ribosomal large subunit binding"/>
    <property type="evidence" value="ECO:0007669"/>
    <property type="project" value="UniProtKB-UniRule"/>
</dbReference>
<evidence type="ECO:0000259" key="7">
    <source>
        <dbReference type="Pfam" id="PF05670"/>
    </source>
</evidence>
<dbReference type="Gene3D" id="2.30.310.10">
    <property type="entry name" value="ibrinogen binding protein from staphylococcus aureus domain"/>
    <property type="match status" value="1"/>
</dbReference>
<dbReference type="HAMAP" id="MF_00844_B">
    <property type="entry name" value="RqcH_B"/>
    <property type="match status" value="1"/>
</dbReference>
<evidence type="ECO:0000256" key="6">
    <source>
        <dbReference type="SAM" id="MobiDB-lite"/>
    </source>
</evidence>
<reference evidence="8 9" key="1">
    <citation type="submission" date="2018-03" db="EMBL/GenBank/DDBJ databases">
        <authorList>
            <person name="Gulvik C.A."/>
        </authorList>
    </citation>
    <scope>NUCLEOTIDE SEQUENCE [LARGE SCALE GENOMIC DNA]</scope>
    <source>
        <strain evidence="8 9">JCM 31581</strain>
    </source>
</reference>